<protein>
    <submittedName>
        <fullName evidence="3">ATP binding protein</fullName>
    </submittedName>
</protein>
<dbReference type="InterPro" id="IPR008271">
    <property type="entry name" value="Ser/Thr_kinase_AS"/>
</dbReference>
<dbReference type="GO" id="GO:0005524">
    <property type="term" value="F:ATP binding"/>
    <property type="evidence" value="ECO:0007669"/>
    <property type="project" value="InterPro"/>
</dbReference>
<keyword evidence="1" id="KW-0472">Membrane</keyword>
<comment type="caution">
    <text evidence="3">The sequence shown here is derived from an EMBL/GenBank/DDBJ whole genome shotgun (WGS) entry which is preliminary data.</text>
</comment>
<dbReference type="Gene3D" id="1.10.510.10">
    <property type="entry name" value="Transferase(Phosphotransferase) domain 1"/>
    <property type="match status" value="1"/>
</dbReference>
<dbReference type="Gene3D" id="3.30.200.20">
    <property type="entry name" value="Phosphorylase Kinase, domain 1"/>
    <property type="match status" value="1"/>
</dbReference>
<dbReference type="InterPro" id="IPR050588">
    <property type="entry name" value="WNK_Ser-Thr_kinase"/>
</dbReference>
<evidence type="ECO:0000313" key="3">
    <source>
        <dbReference type="EMBL" id="ETO32306.1"/>
    </source>
</evidence>
<dbReference type="InterPro" id="IPR011009">
    <property type="entry name" value="Kinase-like_dom_sf"/>
</dbReference>
<dbReference type="Pfam" id="PF00069">
    <property type="entry name" value="Pkinase"/>
    <property type="match status" value="1"/>
</dbReference>
<keyword evidence="4" id="KW-1185">Reference proteome</keyword>
<keyword evidence="1" id="KW-0812">Transmembrane</keyword>
<keyword evidence="1" id="KW-1133">Transmembrane helix</keyword>
<gene>
    <name evidence="3" type="ORF">RFI_04811</name>
</gene>
<dbReference type="SUPFAM" id="SSF56112">
    <property type="entry name" value="Protein kinase-like (PK-like)"/>
    <property type="match status" value="1"/>
</dbReference>
<dbReference type="Proteomes" id="UP000023152">
    <property type="component" value="Unassembled WGS sequence"/>
</dbReference>
<feature type="transmembrane region" description="Helical" evidence="1">
    <location>
        <begin position="302"/>
        <end position="321"/>
    </location>
</feature>
<organism evidence="3 4">
    <name type="scientific">Reticulomyxa filosa</name>
    <dbReference type="NCBI Taxonomy" id="46433"/>
    <lineage>
        <taxon>Eukaryota</taxon>
        <taxon>Sar</taxon>
        <taxon>Rhizaria</taxon>
        <taxon>Retaria</taxon>
        <taxon>Foraminifera</taxon>
        <taxon>Monothalamids</taxon>
        <taxon>Reticulomyxidae</taxon>
        <taxon>Reticulomyxa</taxon>
    </lineage>
</organism>
<dbReference type="OrthoDB" id="4062651at2759"/>
<dbReference type="PROSITE" id="PS00108">
    <property type="entry name" value="PROTEIN_KINASE_ST"/>
    <property type="match status" value="1"/>
</dbReference>
<evidence type="ECO:0000313" key="4">
    <source>
        <dbReference type="Proteomes" id="UP000023152"/>
    </source>
</evidence>
<dbReference type="EMBL" id="ASPP01004307">
    <property type="protein sequence ID" value="ETO32306.1"/>
    <property type="molecule type" value="Genomic_DNA"/>
</dbReference>
<feature type="domain" description="Protein kinase" evidence="2">
    <location>
        <begin position="1"/>
        <end position="256"/>
    </location>
</feature>
<dbReference type="AlphaFoldDB" id="X6P264"/>
<feature type="non-terminal residue" evidence="3">
    <location>
        <position position="1"/>
    </location>
</feature>
<dbReference type="InterPro" id="IPR000719">
    <property type="entry name" value="Prot_kinase_dom"/>
</dbReference>
<evidence type="ECO:0000256" key="1">
    <source>
        <dbReference type="SAM" id="Phobius"/>
    </source>
</evidence>
<dbReference type="PROSITE" id="PS50011">
    <property type="entry name" value="PROTEIN_KINASE_DOM"/>
    <property type="match status" value="1"/>
</dbReference>
<dbReference type="SMART" id="SM00220">
    <property type="entry name" value="S_TKc"/>
    <property type="match status" value="1"/>
</dbReference>
<dbReference type="GO" id="GO:0004672">
    <property type="term" value="F:protein kinase activity"/>
    <property type="evidence" value="ECO:0007669"/>
    <property type="project" value="InterPro"/>
</dbReference>
<proteinExistence type="predicted"/>
<name>X6P264_RETFI</name>
<dbReference type="PANTHER" id="PTHR13902">
    <property type="entry name" value="SERINE/THREONINE-PROTEIN KINASE WNK WITH NO LYSINE -RELATED"/>
    <property type="match status" value="1"/>
</dbReference>
<accession>X6P264</accession>
<feature type="transmembrane region" description="Helical" evidence="1">
    <location>
        <begin position="342"/>
        <end position="358"/>
    </location>
</feature>
<sequence>SNLSEEEKQKIFKECVMLRRLDHPQILKIHSQWFNKKTDRFCFITDMMNSEENKQKKKKEETQSWLQSQNAKQNKCVATTKIKQRYFQKRQVNLKRVKTIAKQILEALSYLHSFDPPVIHRDIKCDNIFIEGTSANVVIGDLGLSTTMGGSNRLQSTMSVVGTPHWMAPEMYKEKYNQTVDIWSFGMCILELVTGRIPYEECRSAPAVYQKVTQGKKPLVLYQIQDLSLRGFIAICLEHDPRLRPSAAELLDHPFLWPRTSDTNTIKLTTRPQMETINEEKATKERPSIDTMPASSKPEVLLFPYLFFVAVVSNTITHITNKKSTTLLVPSKVTPSRKKLKVRYASILFILLCLYLYVCRNDNMHLSYVVLHIVHRDYNTANK</sequence>
<reference evidence="3 4" key="1">
    <citation type="journal article" date="2013" name="Curr. Biol.">
        <title>The Genome of the Foraminiferan Reticulomyxa filosa.</title>
        <authorList>
            <person name="Glockner G."/>
            <person name="Hulsmann N."/>
            <person name="Schleicher M."/>
            <person name="Noegel A.A."/>
            <person name="Eichinger L."/>
            <person name="Gallinger C."/>
            <person name="Pawlowski J."/>
            <person name="Sierra R."/>
            <person name="Euteneuer U."/>
            <person name="Pillet L."/>
            <person name="Moustafa A."/>
            <person name="Platzer M."/>
            <person name="Groth M."/>
            <person name="Szafranski K."/>
            <person name="Schliwa M."/>
        </authorList>
    </citation>
    <scope>NUCLEOTIDE SEQUENCE [LARGE SCALE GENOMIC DNA]</scope>
</reference>
<evidence type="ECO:0000259" key="2">
    <source>
        <dbReference type="PROSITE" id="PS50011"/>
    </source>
</evidence>